<dbReference type="Proteomes" id="UP000095286">
    <property type="component" value="Unplaced"/>
</dbReference>
<organism evidence="1 2">
    <name type="scientific">Rhabditophanes sp. KR3021</name>
    <dbReference type="NCBI Taxonomy" id="114890"/>
    <lineage>
        <taxon>Eukaryota</taxon>
        <taxon>Metazoa</taxon>
        <taxon>Ecdysozoa</taxon>
        <taxon>Nematoda</taxon>
        <taxon>Chromadorea</taxon>
        <taxon>Rhabditida</taxon>
        <taxon>Tylenchina</taxon>
        <taxon>Panagrolaimomorpha</taxon>
        <taxon>Strongyloidoidea</taxon>
        <taxon>Alloionematidae</taxon>
        <taxon>Rhabditophanes</taxon>
    </lineage>
</organism>
<proteinExistence type="predicted"/>
<sequence>MDVIGRSANLISSLDPSRTIDGIDQMVSIKSALLSILFGFLVNSNAYTANPLNCFIPQHYANQWEKFIETECYIYKLSSGSLVDTRERYEFRYYPWVGYFFVGQGLLMVIPYCIWLVVSKNNGFNTDQIIENAKTTTKKNHIVEFVTDNTDGLATNFLIKMKEGSKLKKLMLLNNFKSKIMKDIFNSQLTICYLAYKFANLSTLFLQMYLMCKFFKLPKFYRAGYDLLVLITGEVNWGQTKYFPTDVVCNVGIHEEGLNRNKTSLQCIARLNVFIQLFVLFMWFAYAILLVLCLGNLMIWLALTYHPETKNKIVEKALHDIKRDLQVYEVNEFVNKELSRDGITVIRMVNEHYGEKIAEEIIIQAYKQHEEKKMIGEISLRNAHNGQITYKESSDTIDIPDNFKNEPDLINFTLPREQRHAA</sequence>
<evidence type="ECO:0000313" key="1">
    <source>
        <dbReference type="Proteomes" id="UP000095286"/>
    </source>
</evidence>
<name>A0AC35THF0_9BILA</name>
<accession>A0AC35THF0</accession>
<reference evidence="2" key="1">
    <citation type="submission" date="2016-11" db="UniProtKB">
        <authorList>
            <consortium name="WormBaseParasite"/>
        </authorList>
    </citation>
    <scope>IDENTIFICATION</scope>
    <source>
        <strain evidence="2">KR3021</strain>
    </source>
</reference>
<evidence type="ECO:0000313" key="2">
    <source>
        <dbReference type="WBParaSite" id="RSKR_0000063300.1"/>
    </source>
</evidence>
<protein>
    <submittedName>
        <fullName evidence="2">Innexin</fullName>
    </submittedName>
</protein>
<dbReference type="WBParaSite" id="RSKR_0000063300.1">
    <property type="protein sequence ID" value="RSKR_0000063300.1"/>
    <property type="gene ID" value="RSKR_0000063300"/>
</dbReference>